<organism evidence="4 5">
    <name type="scientific">Gomphillus americanus</name>
    <dbReference type="NCBI Taxonomy" id="1940652"/>
    <lineage>
        <taxon>Eukaryota</taxon>
        <taxon>Fungi</taxon>
        <taxon>Dikarya</taxon>
        <taxon>Ascomycota</taxon>
        <taxon>Pezizomycotina</taxon>
        <taxon>Lecanoromycetes</taxon>
        <taxon>OSLEUM clade</taxon>
        <taxon>Ostropomycetidae</taxon>
        <taxon>Ostropales</taxon>
        <taxon>Graphidaceae</taxon>
        <taxon>Gomphilloideae</taxon>
        <taxon>Gomphillus</taxon>
    </lineage>
</organism>
<comment type="caution">
    <text evidence="4">The sequence shown here is derived from an EMBL/GenBank/DDBJ whole genome shotgun (WGS) entry which is preliminary data.</text>
</comment>
<evidence type="ECO:0000256" key="1">
    <source>
        <dbReference type="ARBA" id="ARBA00023242"/>
    </source>
</evidence>
<evidence type="ECO:0000256" key="2">
    <source>
        <dbReference type="SAM" id="MobiDB-lite"/>
    </source>
</evidence>
<feature type="compositionally biased region" description="Polar residues" evidence="2">
    <location>
        <begin position="359"/>
        <end position="372"/>
    </location>
</feature>
<gene>
    <name evidence="4" type="ORF">GOMPHAMPRED_002289</name>
</gene>
<dbReference type="Proteomes" id="UP000664169">
    <property type="component" value="Unassembled WGS sequence"/>
</dbReference>
<evidence type="ECO:0000313" key="4">
    <source>
        <dbReference type="EMBL" id="CAF9921311.1"/>
    </source>
</evidence>
<feature type="compositionally biased region" description="Polar residues" evidence="2">
    <location>
        <begin position="49"/>
        <end position="62"/>
    </location>
</feature>
<feature type="region of interest" description="Disordered" evidence="2">
    <location>
        <begin position="315"/>
        <end position="405"/>
    </location>
</feature>
<feature type="compositionally biased region" description="Polar residues" evidence="2">
    <location>
        <begin position="331"/>
        <end position="351"/>
    </location>
</feature>
<accession>A0A8H3F8E3</accession>
<feature type="domain" description="Zn(2)-C6 fungal-type" evidence="3">
    <location>
        <begin position="413"/>
        <end position="451"/>
    </location>
</feature>
<evidence type="ECO:0000313" key="5">
    <source>
        <dbReference type="Proteomes" id="UP000664169"/>
    </source>
</evidence>
<dbReference type="InterPro" id="IPR052973">
    <property type="entry name" value="Fungal_sec-metab_reg_TF"/>
</dbReference>
<dbReference type="GO" id="GO:0008270">
    <property type="term" value="F:zinc ion binding"/>
    <property type="evidence" value="ECO:0007669"/>
    <property type="project" value="InterPro"/>
</dbReference>
<evidence type="ECO:0000259" key="3">
    <source>
        <dbReference type="Pfam" id="PF00172"/>
    </source>
</evidence>
<dbReference type="AlphaFoldDB" id="A0A8H3F8E3"/>
<dbReference type="EMBL" id="CAJPDQ010000016">
    <property type="protein sequence ID" value="CAF9921311.1"/>
    <property type="molecule type" value="Genomic_DNA"/>
</dbReference>
<reference evidence="4" key="1">
    <citation type="submission" date="2021-03" db="EMBL/GenBank/DDBJ databases">
        <authorList>
            <person name="Tagirdzhanova G."/>
        </authorList>
    </citation>
    <scope>NUCLEOTIDE SEQUENCE</scope>
</reference>
<protein>
    <recommendedName>
        <fullName evidence="3">Zn(2)-C6 fungal-type domain-containing protein</fullName>
    </recommendedName>
</protein>
<dbReference type="PANTHER" id="PTHR35392:SF5">
    <property type="entry name" value="ZN(2)-C6 FUNGAL-TYPE DOMAIN-CONTAINING PROTEIN"/>
    <property type="match status" value="1"/>
</dbReference>
<sequence length="796" mass="89419">MSNIDPIQDLEFDLGSGQYRYNSRLSWPLQHQHQRNHTPLLPHQDMTSRRSTSPLPVSFESNTYHHTATYPPTTSTATTMLDSHQHARQQQQQQQNQHWHIPTHAQVPYSMDTGYGQHAFTTYDTSFQTSPSEYTTQHSLIDPASFEANLHAGVNVTMASAMNVGMSMDNVYTTMALTNPMTTGLQPNLDLGLSLPWSSDLSNLYDYEIPGMIAPQHQLAGSPVAGSETYTSETISLRSWEYVEHPDHQTDAIFHPSLTLHPRTFSDSSASDNEQHSRASLDGFVDVAHSISSPSNDSAGELGYSDQDYHNESIRRSSPTVLPGPVVIPQPKNNTQTGSSPPQRSPISPTSRGGRPRKSTNASKTWTSSSKGITKKTPATSPPKDGEKRVGRRKGPLREDQRKQASEIRKLGACIRCRFLKKTCDPGNPCNGCQPSHARLWMVPCTRIDIKDLGYFVKDWKADYDRHICLAFSVANIKAMSEKEEMLCVTHGYGPVLVVPAREVYVRDDRVFGVDWVEADHNGVMSAHGVETAQLAIGKQGISNAMVGTYLDQHIDDNFEGFVDDFFMGSPFFPEILKIVHRYWLKEKTPVIRTALKFVVAYNLTQAVCLMKPVGEKQENLPGAIPIESHYHGRVAAPVMINFSVKCAMAEQWRALQQEVLQELSTLYTRVYSKDKLKHWPTIFMIASVLLVVWEEMQFDCHYRIPDEHIVNKFCREMIDTPVGVVIGLFSAISQKIPSFLEWDTPKHKESLNSEPSVCKVMEEVRDEIKRNGRIILILILPLLTLCSRAISEVSE</sequence>
<proteinExistence type="predicted"/>
<name>A0A8H3F8E3_9LECA</name>
<dbReference type="GO" id="GO:0000981">
    <property type="term" value="F:DNA-binding transcription factor activity, RNA polymerase II-specific"/>
    <property type="evidence" value="ECO:0007669"/>
    <property type="project" value="InterPro"/>
</dbReference>
<dbReference type="Pfam" id="PF00172">
    <property type="entry name" value="Zn_clus"/>
    <property type="match status" value="1"/>
</dbReference>
<dbReference type="PANTHER" id="PTHR35392">
    <property type="entry name" value="ZN(II)2CYS6 TRANSCRIPTION FACTOR (EUROFUNG)-RELATED-RELATED"/>
    <property type="match status" value="1"/>
</dbReference>
<dbReference type="InterPro" id="IPR001138">
    <property type="entry name" value="Zn2Cys6_DnaBD"/>
</dbReference>
<keyword evidence="1" id="KW-0539">Nucleus</keyword>
<keyword evidence="5" id="KW-1185">Reference proteome</keyword>
<feature type="compositionally biased region" description="Basic and acidic residues" evidence="2">
    <location>
        <begin position="396"/>
        <end position="405"/>
    </location>
</feature>
<dbReference type="OrthoDB" id="5420905at2759"/>
<dbReference type="CDD" id="cd00067">
    <property type="entry name" value="GAL4"/>
    <property type="match status" value="1"/>
</dbReference>
<feature type="region of interest" description="Disordered" evidence="2">
    <location>
        <begin position="30"/>
        <end position="65"/>
    </location>
</feature>